<organism evidence="7 8">
    <name type="scientific">Liquorilactobacillus ghanensis DSM 18630</name>
    <dbReference type="NCBI Taxonomy" id="1423750"/>
    <lineage>
        <taxon>Bacteria</taxon>
        <taxon>Bacillati</taxon>
        <taxon>Bacillota</taxon>
        <taxon>Bacilli</taxon>
        <taxon>Lactobacillales</taxon>
        <taxon>Lactobacillaceae</taxon>
        <taxon>Liquorilactobacillus</taxon>
    </lineage>
</organism>
<comment type="similarity">
    <text evidence="1 4">Belongs to the D-isomer specific 2-hydroxyacid dehydrogenase family.</text>
</comment>
<keyword evidence="2 4" id="KW-0560">Oxidoreductase</keyword>
<feature type="domain" description="D-isomer specific 2-hydroxyacid dehydrogenase catalytic" evidence="5">
    <location>
        <begin position="32"/>
        <end position="316"/>
    </location>
</feature>
<dbReference type="SUPFAM" id="SSF52283">
    <property type="entry name" value="Formate/glycerate dehydrogenase catalytic domain-like"/>
    <property type="match status" value="1"/>
</dbReference>
<dbReference type="GO" id="GO:0016616">
    <property type="term" value="F:oxidoreductase activity, acting on the CH-OH group of donors, NAD or NADP as acceptor"/>
    <property type="evidence" value="ECO:0007669"/>
    <property type="project" value="InterPro"/>
</dbReference>
<dbReference type="Pfam" id="PF00389">
    <property type="entry name" value="2-Hacid_dh"/>
    <property type="match status" value="1"/>
</dbReference>
<evidence type="ECO:0000259" key="5">
    <source>
        <dbReference type="Pfam" id="PF00389"/>
    </source>
</evidence>
<dbReference type="InterPro" id="IPR036291">
    <property type="entry name" value="NAD(P)-bd_dom_sf"/>
</dbReference>
<evidence type="ECO:0000256" key="2">
    <source>
        <dbReference type="ARBA" id="ARBA00023002"/>
    </source>
</evidence>
<keyword evidence="8" id="KW-1185">Reference proteome</keyword>
<dbReference type="Pfam" id="PF02826">
    <property type="entry name" value="2-Hacid_dh_C"/>
    <property type="match status" value="1"/>
</dbReference>
<protein>
    <submittedName>
        <fullName evidence="7">4-phosphoerythronate dehydrogenase</fullName>
    </submittedName>
</protein>
<evidence type="ECO:0000256" key="3">
    <source>
        <dbReference type="ARBA" id="ARBA00023027"/>
    </source>
</evidence>
<evidence type="ECO:0000313" key="7">
    <source>
        <dbReference type="EMBL" id="KRM04003.1"/>
    </source>
</evidence>
<dbReference type="Proteomes" id="UP000051451">
    <property type="component" value="Unassembled WGS sequence"/>
</dbReference>
<accession>A0A0R1VM72</accession>
<evidence type="ECO:0000259" key="6">
    <source>
        <dbReference type="Pfam" id="PF02826"/>
    </source>
</evidence>
<keyword evidence="3" id="KW-0520">NAD</keyword>
<dbReference type="PANTHER" id="PTHR43761:SF1">
    <property type="entry name" value="D-ISOMER SPECIFIC 2-HYDROXYACID DEHYDROGENASE CATALYTIC DOMAIN-CONTAINING PROTEIN-RELATED"/>
    <property type="match status" value="1"/>
</dbReference>
<dbReference type="Gene3D" id="3.40.50.720">
    <property type="entry name" value="NAD(P)-binding Rossmann-like Domain"/>
    <property type="match status" value="2"/>
</dbReference>
<dbReference type="PANTHER" id="PTHR43761">
    <property type="entry name" value="D-ISOMER SPECIFIC 2-HYDROXYACID DEHYDROGENASE FAMILY PROTEIN (AFU_ORTHOLOGUE AFUA_1G13630)"/>
    <property type="match status" value="1"/>
</dbReference>
<dbReference type="STRING" id="1423750.FC89_GL002406"/>
<name>A0A0R1VM72_9LACO</name>
<reference evidence="7 8" key="1">
    <citation type="journal article" date="2015" name="Genome Announc.">
        <title>Expanding the biotechnology potential of lactobacilli through comparative genomics of 213 strains and associated genera.</title>
        <authorList>
            <person name="Sun Z."/>
            <person name="Harris H.M."/>
            <person name="McCann A."/>
            <person name="Guo C."/>
            <person name="Argimon S."/>
            <person name="Zhang W."/>
            <person name="Yang X."/>
            <person name="Jeffery I.B."/>
            <person name="Cooney J.C."/>
            <person name="Kagawa T.F."/>
            <person name="Liu W."/>
            <person name="Song Y."/>
            <person name="Salvetti E."/>
            <person name="Wrobel A."/>
            <person name="Rasinkangas P."/>
            <person name="Parkhill J."/>
            <person name="Rea M.C."/>
            <person name="O'Sullivan O."/>
            <person name="Ritari J."/>
            <person name="Douillard F.P."/>
            <person name="Paul Ross R."/>
            <person name="Yang R."/>
            <person name="Briner A.E."/>
            <person name="Felis G.E."/>
            <person name="de Vos W.M."/>
            <person name="Barrangou R."/>
            <person name="Klaenhammer T.R."/>
            <person name="Caufield P.W."/>
            <person name="Cui Y."/>
            <person name="Zhang H."/>
            <person name="O'Toole P.W."/>
        </authorList>
    </citation>
    <scope>NUCLEOTIDE SEQUENCE [LARGE SCALE GENOMIC DNA]</scope>
    <source>
        <strain evidence="7 8">DSM 18630</strain>
    </source>
</reference>
<dbReference type="InterPro" id="IPR006139">
    <property type="entry name" value="D-isomer_2_OHA_DH_cat_dom"/>
</dbReference>
<proteinExistence type="inferred from homology"/>
<dbReference type="PROSITE" id="PS00065">
    <property type="entry name" value="D_2_HYDROXYACID_DH_1"/>
    <property type="match status" value="1"/>
</dbReference>
<dbReference type="SUPFAM" id="SSF51735">
    <property type="entry name" value="NAD(P)-binding Rossmann-fold domains"/>
    <property type="match status" value="1"/>
</dbReference>
<sequence length="329" mass="37290">MVITDTEEPMDRDLDFEKKLIRNQLGINTKIVTYVYHGNREELIDVIHDADGILTSYLNFDAELLEKCSHLKTISIEATGYNNINLQVATNLNIGVSVIQEYCTEEVSDFVVFSMMAMNKQLKYFINQSDVKKLYTFKIGKSIRRLSDSTLGIMGLGKIGCEVARKAAAFGIKVITYSTPRAQKRVEKLGIKMVDKQTLFKESDFIALTMRLTKDNIHILNEKAFEQMLKKPIIVNIARGQMIDEKALIKALNQGKVRGAVLDVLTDESPHGLQNNPLIGRDDVIITPHIAFYSDQSLEDCQRIATENLINYLSGNYKKMFRLVNTEVL</sequence>
<evidence type="ECO:0000256" key="4">
    <source>
        <dbReference type="RuleBase" id="RU003719"/>
    </source>
</evidence>
<evidence type="ECO:0000256" key="1">
    <source>
        <dbReference type="ARBA" id="ARBA00005854"/>
    </source>
</evidence>
<comment type="caution">
    <text evidence="7">The sequence shown here is derived from an EMBL/GenBank/DDBJ whole genome shotgun (WGS) entry which is preliminary data.</text>
</comment>
<dbReference type="InterPro" id="IPR050418">
    <property type="entry name" value="D-iso_2-hydroxyacid_DH_PdxB"/>
</dbReference>
<dbReference type="InterPro" id="IPR029752">
    <property type="entry name" value="D-isomer_DH_CS1"/>
</dbReference>
<dbReference type="InterPro" id="IPR006140">
    <property type="entry name" value="D-isomer_DH_NAD-bd"/>
</dbReference>
<gene>
    <name evidence="7" type="ORF">FC89_GL002406</name>
</gene>
<dbReference type="GO" id="GO:0051287">
    <property type="term" value="F:NAD binding"/>
    <property type="evidence" value="ECO:0007669"/>
    <property type="project" value="InterPro"/>
</dbReference>
<dbReference type="PATRIC" id="fig|1423750.3.peg.2448"/>
<evidence type="ECO:0000313" key="8">
    <source>
        <dbReference type="Proteomes" id="UP000051451"/>
    </source>
</evidence>
<dbReference type="AlphaFoldDB" id="A0A0R1VM72"/>
<dbReference type="EMBL" id="AZGB01000030">
    <property type="protein sequence ID" value="KRM04003.1"/>
    <property type="molecule type" value="Genomic_DNA"/>
</dbReference>
<feature type="domain" description="D-isomer specific 2-hydroxyacid dehydrogenase NAD-binding" evidence="6">
    <location>
        <begin position="114"/>
        <end position="291"/>
    </location>
</feature>